<proteinExistence type="predicted"/>
<feature type="compositionally biased region" description="Basic residues" evidence="1">
    <location>
        <begin position="37"/>
        <end position="57"/>
    </location>
</feature>
<evidence type="ECO:0008006" key="6">
    <source>
        <dbReference type="Google" id="ProtNLM"/>
    </source>
</evidence>
<feature type="region of interest" description="Disordered" evidence="1">
    <location>
        <begin position="28"/>
        <end position="63"/>
    </location>
</feature>
<name>A0A7S4A3W5_9STRA</name>
<reference evidence="4" key="2">
    <citation type="submission" date="2021-11" db="EMBL/GenBank/DDBJ databases">
        <authorList>
            <consortium name="Genoscope - CEA"/>
            <person name="William W."/>
        </authorList>
    </citation>
    <scope>NUCLEOTIDE SEQUENCE</scope>
</reference>
<accession>A0A7S4A3W5</accession>
<evidence type="ECO:0000256" key="2">
    <source>
        <dbReference type="SAM" id="SignalP"/>
    </source>
</evidence>
<evidence type="ECO:0000313" key="4">
    <source>
        <dbReference type="EMBL" id="CAH0372557.1"/>
    </source>
</evidence>
<evidence type="ECO:0000256" key="1">
    <source>
        <dbReference type="SAM" id="MobiDB-lite"/>
    </source>
</evidence>
<dbReference type="OrthoDB" id="44269at2759"/>
<evidence type="ECO:0000313" key="3">
    <source>
        <dbReference type="EMBL" id="CAE0702755.1"/>
    </source>
</evidence>
<dbReference type="Pfam" id="PF11316">
    <property type="entry name" value="Rhamno_transf"/>
    <property type="match status" value="1"/>
</dbReference>
<feature type="region of interest" description="Disordered" evidence="1">
    <location>
        <begin position="318"/>
        <end position="341"/>
    </location>
</feature>
<dbReference type="EMBL" id="CAKKNE010000003">
    <property type="protein sequence ID" value="CAH0372557.1"/>
    <property type="molecule type" value="Genomic_DNA"/>
</dbReference>
<feature type="chain" id="PRO_5036404023" description="Hexosyltransferase" evidence="2">
    <location>
        <begin position="26"/>
        <end position="463"/>
    </location>
</feature>
<keyword evidence="2" id="KW-0732">Signal</keyword>
<protein>
    <recommendedName>
        <fullName evidence="6">Hexosyltransferase</fullName>
    </recommendedName>
</protein>
<dbReference type="AlphaFoldDB" id="A0A7S4A3W5"/>
<organism evidence="3">
    <name type="scientific">Pelagomonas calceolata</name>
    <dbReference type="NCBI Taxonomy" id="35677"/>
    <lineage>
        <taxon>Eukaryota</taxon>
        <taxon>Sar</taxon>
        <taxon>Stramenopiles</taxon>
        <taxon>Ochrophyta</taxon>
        <taxon>Pelagophyceae</taxon>
        <taxon>Pelagomonadales</taxon>
        <taxon>Pelagomonadaceae</taxon>
        <taxon>Pelagomonas</taxon>
    </lineage>
</organism>
<reference evidence="3" key="1">
    <citation type="submission" date="2021-01" db="EMBL/GenBank/DDBJ databases">
        <authorList>
            <person name="Corre E."/>
            <person name="Pelletier E."/>
            <person name="Niang G."/>
            <person name="Scheremetjew M."/>
            <person name="Finn R."/>
            <person name="Kale V."/>
            <person name="Holt S."/>
            <person name="Cochrane G."/>
            <person name="Meng A."/>
            <person name="Brown T."/>
            <person name="Cohen L."/>
        </authorList>
    </citation>
    <scope>NUCLEOTIDE SEQUENCE</scope>
    <source>
        <strain evidence="3">CCMP1756</strain>
    </source>
</reference>
<keyword evidence="5" id="KW-1185">Reference proteome</keyword>
<dbReference type="Proteomes" id="UP000789595">
    <property type="component" value="Unassembled WGS sequence"/>
</dbReference>
<dbReference type="EMBL" id="HBIW01021107">
    <property type="protein sequence ID" value="CAE0702755.1"/>
    <property type="molecule type" value="Transcribed_RNA"/>
</dbReference>
<gene>
    <name evidence="3" type="ORF">PCAL00307_LOCUS18200</name>
    <name evidence="4" type="ORF">PECAL_3P25640</name>
</gene>
<evidence type="ECO:0000313" key="5">
    <source>
        <dbReference type="Proteomes" id="UP000789595"/>
    </source>
</evidence>
<sequence length="463" mass="51023">MSRAQHSKLAVVCLLCLGLARLPAAAEVGERSPTRVGKPRRRASGPRGRRPRGRRRQPRADLPSGIAQRSAYARVGGPRGGAGANASRRVVWPLRGTGRTYVHIVGTRFCLKQGHNAALVEARLLLFERICVPTMAQQSTNRFVWLVIVDETLAPRHRRRLTTLLAAHRGPKDFRVVSLDRSTANRDLRAQGHHAYGLARLRQPSIVADYVLTTVLDADDGLPYQALRMIREQVADAVRRVQRNATLLEHKLVAVACYTAALNWQPSTRRPAGALNLHNESMCITPGLTRVVPFSQPMALGNSSSSNHALLKSRWPGAKTCTQRSPRHSGTRSAAAIPIRSRTATSNGMRDVVRAADVPASDIYRWRPTLLAQFNITTGDLKATNKGLTLNEAAIARAQMRSNCHDGWSCKDYALELLRNMSRGARRLAALVGPPVGPGWRGRLHQSHAGHCRHWMLTDTVVM</sequence>
<dbReference type="InterPro" id="IPR021466">
    <property type="entry name" value="Put_rhamnosyl_transferase"/>
</dbReference>
<feature type="signal peptide" evidence="2">
    <location>
        <begin position="1"/>
        <end position="25"/>
    </location>
</feature>